<feature type="compositionally biased region" description="Low complexity" evidence="4">
    <location>
        <begin position="10"/>
        <end position="23"/>
    </location>
</feature>
<feature type="active site" description="For sulfotransferase activity" evidence="2">
    <location>
        <position position="111"/>
    </location>
</feature>
<dbReference type="Proteomes" id="UP000002729">
    <property type="component" value="Unassembled WGS sequence"/>
</dbReference>
<dbReference type="PANTHER" id="PTHR10605">
    <property type="entry name" value="HEPARAN SULFATE SULFOTRANSFERASE"/>
    <property type="match status" value="1"/>
</dbReference>
<name>F0Y237_AURAN</name>
<dbReference type="eggNOG" id="KOG3704">
    <property type="taxonomic scope" value="Eukaryota"/>
</dbReference>
<keyword evidence="1" id="KW-0808">Transferase</keyword>
<proteinExistence type="predicted"/>
<dbReference type="InParanoid" id="F0Y237"/>
<feature type="region of interest" description="Disordered" evidence="4">
    <location>
        <begin position="869"/>
        <end position="906"/>
    </location>
</feature>
<dbReference type="InterPro" id="IPR027417">
    <property type="entry name" value="P-loop_NTPase"/>
</dbReference>
<dbReference type="EMBL" id="GL833123">
    <property type="protein sequence ID" value="EGB11137.1"/>
    <property type="molecule type" value="Genomic_DNA"/>
</dbReference>
<feature type="region of interest" description="Disordered" evidence="4">
    <location>
        <begin position="724"/>
        <end position="809"/>
    </location>
</feature>
<protein>
    <submittedName>
        <fullName evidence="5">Uncharacterized protein</fullName>
    </submittedName>
</protein>
<reference evidence="5 6" key="1">
    <citation type="journal article" date="2011" name="Proc. Natl. Acad. Sci. U.S.A.">
        <title>Niche of harmful alga Aureococcus anophagefferens revealed through ecogenomics.</title>
        <authorList>
            <person name="Gobler C.J."/>
            <person name="Berry D.L."/>
            <person name="Dyhrman S.T."/>
            <person name="Wilhelm S.W."/>
            <person name="Salamov A."/>
            <person name="Lobanov A.V."/>
            <person name="Zhang Y."/>
            <person name="Collier J.L."/>
            <person name="Wurch L.L."/>
            <person name="Kustka A.B."/>
            <person name="Dill B.D."/>
            <person name="Shah M."/>
            <person name="VerBerkmoes N.C."/>
            <person name="Kuo A."/>
            <person name="Terry A."/>
            <person name="Pangilinan J."/>
            <person name="Lindquist E.A."/>
            <person name="Lucas S."/>
            <person name="Paulsen I.T."/>
            <person name="Hattenrath-Lehmann T.K."/>
            <person name="Talmage S.C."/>
            <person name="Walker E.A."/>
            <person name="Koch F."/>
            <person name="Burson A.M."/>
            <person name="Marcoval M.A."/>
            <person name="Tang Y.Z."/>
            <person name="Lecleir G.R."/>
            <person name="Coyne K.J."/>
            <person name="Berg G.M."/>
            <person name="Bertrand E.M."/>
            <person name="Saito M.A."/>
            <person name="Gladyshev V.N."/>
            <person name="Grigoriev I.V."/>
        </authorList>
    </citation>
    <scope>NUCLEOTIDE SEQUENCE [LARGE SCALE GENOMIC DNA]</scope>
    <source>
        <strain evidence="6">CCMP 1984</strain>
    </source>
</reference>
<dbReference type="RefSeq" id="XP_009034684.1">
    <property type="nucleotide sequence ID" value="XM_009036436.1"/>
</dbReference>
<sequence>MTARRDATAPRDTPAPAAPAPTRFPRLSRITNSMGCVRLICVLETLIVALCLLEAHTRCGERSLGCCVSSKWCGPDAPRRATAARAPDAANATKIRSGASLPRLLVLGCVKCGGAALFDALNRHADFVGRSSNFFDVRWDDDRHAALGDDEARCRAYESLFSKLTARRGAYDVAVDATATYFRDPRAAPRVRRCFDDGALARTTLLAVLRDPAARLYSEYAVIRSRQPDRFGNATFARAVDGWLSDRGDAEGRRLLAVGHYVDQLLAWHRHLPREALYVVPAAALDDDATHVREIARRVLTRARVSAHLHNVSAPPRRPPGEAAAYAARTGDAMDDATRRRLAAYYAPHDARLWAHLADHRDLVIPRAFQVAPGDPTTHWCLSVPPAAASAAWLDYTWSGGGGLPGLLLREPSDAAVPRERLILPLGLRETLDEAAGTTLRYRVTGAGLARDVVDGSHRGVVAFEETDDGCEMVWTADYEVSARRTFWQKATEVLVGAAGDNLQRYVAAPSRPRWFDPLDEFGLGSSVDRSKPLLLVLPGLDGSAVTAWTQYPELATGYEVRALAVPPNARVDFDGLVAAVVAAAEGADRDVYVLGESIGAGVALAAGKQSKAVDGLVLVSPATSWADTPLGGAREAPLNAPDLVLMAVVAISAYQLLDSDQLATTVRRVARELPARLALERGRSSRSARRIDMGPSRFAVEKTRRRGFDAVVTVASSLLRSWSTPSTGRAADWGTAPSAGRAADRGAAARGAAGRPPRATWRRSSKLTSSPRASGAGSGSLAGQSAKATRGVRRAAAGGGGGGGAAPSSKIATAGAGAGAASESSKIANAGAAGAGTAGAGGADAAGAAGAASSKMVKAGAAAAGAAAASGGGSATDDGSASDSAAFRDSASVSQWRRMRRSNSRRRFASMSRGLAFSAAPRAKSDSASALVLFAGCSKSDALVKSDDGESALVKSDDGESGTAAMVQVRSFMQDASDAKHWI</sequence>
<feature type="compositionally biased region" description="Low complexity" evidence="4">
    <location>
        <begin position="770"/>
        <end position="789"/>
    </location>
</feature>
<dbReference type="AlphaFoldDB" id="F0Y237"/>
<evidence type="ECO:0000313" key="6">
    <source>
        <dbReference type="Proteomes" id="UP000002729"/>
    </source>
</evidence>
<feature type="compositionally biased region" description="Low complexity" evidence="4">
    <location>
        <begin position="737"/>
        <end position="760"/>
    </location>
</feature>
<feature type="compositionally biased region" description="Low complexity" evidence="4">
    <location>
        <begin position="869"/>
        <end position="895"/>
    </location>
</feature>
<keyword evidence="6" id="KW-1185">Reference proteome</keyword>
<dbReference type="Gene3D" id="3.40.50.300">
    <property type="entry name" value="P-loop containing nucleotide triphosphate hydrolases"/>
    <property type="match status" value="1"/>
</dbReference>
<dbReference type="PANTHER" id="PTHR10605:SF56">
    <property type="entry name" value="BIFUNCTIONAL HEPARAN SULFATE N-DEACETYLASE_N-SULFOTRANSFERASE"/>
    <property type="match status" value="1"/>
</dbReference>
<organism evidence="6">
    <name type="scientific">Aureococcus anophagefferens</name>
    <name type="common">Harmful bloom alga</name>
    <dbReference type="NCBI Taxonomy" id="44056"/>
    <lineage>
        <taxon>Eukaryota</taxon>
        <taxon>Sar</taxon>
        <taxon>Stramenopiles</taxon>
        <taxon>Ochrophyta</taxon>
        <taxon>Pelagophyceae</taxon>
        <taxon>Pelagomonadales</taxon>
        <taxon>Pelagomonadaceae</taxon>
        <taxon>Aureococcus</taxon>
    </lineage>
</organism>
<evidence type="ECO:0000256" key="1">
    <source>
        <dbReference type="ARBA" id="ARBA00022679"/>
    </source>
</evidence>
<feature type="region of interest" description="Disordered" evidence="4">
    <location>
        <begin position="1"/>
        <end position="24"/>
    </location>
</feature>
<dbReference type="GeneID" id="20223696"/>
<dbReference type="SUPFAM" id="SSF52540">
    <property type="entry name" value="P-loop containing nucleoside triphosphate hydrolases"/>
    <property type="match status" value="1"/>
</dbReference>
<evidence type="ECO:0000256" key="3">
    <source>
        <dbReference type="PIRSR" id="PIRSR637359-2"/>
    </source>
</evidence>
<feature type="binding site" evidence="3">
    <location>
        <position position="210"/>
    </location>
    <ligand>
        <name>3'-phosphoadenylyl sulfate</name>
        <dbReference type="ChEBI" id="CHEBI:58339"/>
    </ligand>
</feature>
<evidence type="ECO:0000256" key="2">
    <source>
        <dbReference type="PIRSR" id="PIRSR637359-1"/>
    </source>
</evidence>
<dbReference type="OrthoDB" id="44277at2759"/>
<dbReference type="SUPFAM" id="SSF55961">
    <property type="entry name" value="Bet v1-like"/>
    <property type="match status" value="1"/>
</dbReference>
<dbReference type="InterPro" id="IPR037359">
    <property type="entry name" value="NST/OST"/>
</dbReference>
<dbReference type="InterPro" id="IPR029058">
    <property type="entry name" value="AB_hydrolase_fold"/>
</dbReference>
<feature type="binding site" evidence="3">
    <location>
        <position position="218"/>
    </location>
    <ligand>
        <name>3'-phosphoadenylyl sulfate</name>
        <dbReference type="ChEBI" id="CHEBI:58339"/>
    </ligand>
</feature>
<accession>F0Y237</accession>
<dbReference type="Gene3D" id="3.40.50.1820">
    <property type="entry name" value="alpha/beta hydrolase"/>
    <property type="match status" value="1"/>
</dbReference>
<evidence type="ECO:0000313" key="5">
    <source>
        <dbReference type="EMBL" id="EGB11137.1"/>
    </source>
</evidence>
<dbReference type="KEGG" id="aaf:AURANDRAFT_62022"/>
<dbReference type="SUPFAM" id="SSF53474">
    <property type="entry name" value="alpha/beta-Hydrolases"/>
    <property type="match status" value="1"/>
</dbReference>
<dbReference type="GO" id="GO:0008146">
    <property type="term" value="F:sulfotransferase activity"/>
    <property type="evidence" value="ECO:0007669"/>
    <property type="project" value="InterPro"/>
</dbReference>
<evidence type="ECO:0000256" key="4">
    <source>
        <dbReference type="SAM" id="MobiDB-lite"/>
    </source>
</evidence>
<gene>
    <name evidence="5" type="ORF">AURANDRAFT_62022</name>
</gene>